<evidence type="ECO:0000313" key="1">
    <source>
        <dbReference type="EMBL" id="CAB5240919.1"/>
    </source>
</evidence>
<accession>A0A6J7XU87</accession>
<dbReference type="EMBL" id="CAFBSG010000020">
    <property type="protein sequence ID" value="CAB5240919.1"/>
    <property type="molecule type" value="Genomic_DNA"/>
</dbReference>
<proteinExistence type="predicted"/>
<organism evidence="1">
    <name type="scientific">freshwater metagenome</name>
    <dbReference type="NCBI Taxonomy" id="449393"/>
    <lineage>
        <taxon>unclassified sequences</taxon>
        <taxon>metagenomes</taxon>
        <taxon>ecological metagenomes</taxon>
    </lineage>
</organism>
<reference evidence="1" key="1">
    <citation type="submission" date="2020-05" db="EMBL/GenBank/DDBJ databases">
        <authorList>
            <person name="Chiriac C."/>
            <person name="Salcher M."/>
            <person name="Ghai R."/>
            <person name="Kavagutti S V."/>
        </authorList>
    </citation>
    <scope>NUCLEOTIDE SEQUENCE</scope>
</reference>
<name>A0A6J7XU87_9ZZZZ</name>
<gene>
    <name evidence="1" type="ORF">UFOPK3554_01136</name>
</gene>
<protein>
    <submittedName>
        <fullName evidence="1">Unannotated protein</fullName>
    </submittedName>
</protein>
<dbReference type="AlphaFoldDB" id="A0A6J7XU87"/>
<sequence length="358" mass="39423">MTKKPLILAVSLLLSLVPAFNAQAADQCLAQFPDSFWSMGNPRNPSLNLNPELVLNSAIVELDSPTDLTNVTSVVKAESVDIFYGKNTKVLAGNLWSGSASEIDEARSKIGSVITDPKNIDAFLTKFTILPTNGTQVIPFALFDISANAKARVLPLKVTFQYAGKNCVTRNVVISTTIDVLPVQFKNLNESGYLDGAFQEDHKNTFGLINQNFQVLNDIRDGFKKTVAYLNNTEKSPIRITKKNGNIVSGVEDIPGNAWTRTGSWYSYDGCLVDPKNNYPVNALSKDVKMKSGQSKCKVQLNWRNVRNPSVWFYAEAYMNLVDLSLPVKTTITCVKGKLTKKVTAVNPKCPSGYKLKK</sequence>